<feature type="domain" description="HTH lysR-type" evidence="5">
    <location>
        <begin position="8"/>
        <end position="65"/>
    </location>
</feature>
<dbReference type="PRINTS" id="PR00039">
    <property type="entry name" value="HTHLYSR"/>
</dbReference>
<name>A0A5E4RAD0_9BURK</name>
<dbReference type="Gene3D" id="1.10.10.10">
    <property type="entry name" value="Winged helix-like DNA-binding domain superfamily/Winged helix DNA-binding domain"/>
    <property type="match status" value="1"/>
</dbReference>
<dbReference type="EMBL" id="CABPSJ010000001">
    <property type="protein sequence ID" value="VVD59078.1"/>
    <property type="molecule type" value="Genomic_DNA"/>
</dbReference>
<dbReference type="InterPro" id="IPR036390">
    <property type="entry name" value="WH_DNA-bd_sf"/>
</dbReference>
<accession>A0A5E4RAD0</accession>
<dbReference type="InterPro" id="IPR036388">
    <property type="entry name" value="WH-like_DNA-bd_sf"/>
</dbReference>
<dbReference type="RefSeq" id="WP_010805812.1">
    <property type="nucleotide sequence ID" value="NZ_CABPSJ010000001.1"/>
</dbReference>
<keyword evidence="4" id="KW-0804">Transcription</keyword>
<dbReference type="OrthoDB" id="6113677at2"/>
<dbReference type="InterPro" id="IPR005119">
    <property type="entry name" value="LysR_subst-bd"/>
</dbReference>
<proteinExistence type="inferred from homology"/>
<protein>
    <submittedName>
        <fullName evidence="6">LysR family transcriptional regulator</fullName>
    </submittedName>
</protein>
<evidence type="ECO:0000313" key="7">
    <source>
        <dbReference type="Proteomes" id="UP000337189"/>
    </source>
</evidence>
<dbReference type="InterPro" id="IPR000847">
    <property type="entry name" value="LysR_HTH_N"/>
</dbReference>
<gene>
    <name evidence="6" type="ORF">PCO31110_00004</name>
</gene>
<reference evidence="6 7" key="1">
    <citation type="submission" date="2019-08" db="EMBL/GenBank/DDBJ databases">
        <authorList>
            <person name="Peeters C."/>
        </authorList>
    </citation>
    <scope>NUCLEOTIDE SEQUENCE [LARGE SCALE GENOMIC DNA]</scope>
    <source>
        <strain evidence="6 7">LMG 31110</strain>
    </source>
</reference>
<evidence type="ECO:0000256" key="4">
    <source>
        <dbReference type="ARBA" id="ARBA00023163"/>
    </source>
</evidence>
<organism evidence="6 7">
    <name type="scientific">Pandoraea communis</name>
    <dbReference type="NCBI Taxonomy" id="2508297"/>
    <lineage>
        <taxon>Bacteria</taxon>
        <taxon>Pseudomonadati</taxon>
        <taxon>Pseudomonadota</taxon>
        <taxon>Betaproteobacteria</taxon>
        <taxon>Burkholderiales</taxon>
        <taxon>Burkholderiaceae</taxon>
        <taxon>Pandoraea</taxon>
    </lineage>
</organism>
<dbReference type="SUPFAM" id="SSF53850">
    <property type="entry name" value="Periplasmic binding protein-like II"/>
    <property type="match status" value="1"/>
</dbReference>
<dbReference type="FunFam" id="1.10.10.10:FF:000001">
    <property type="entry name" value="LysR family transcriptional regulator"/>
    <property type="match status" value="1"/>
</dbReference>
<keyword evidence="3" id="KW-0238">DNA-binding</keyword>
<dbReference type="GO" id="GO:0000976">
    <property type="term" value="F:transcription cis-regulatory region binding"/>
    <property type="evidence" value="ECO:0007669"/>
    <property type="project" value="TreeGrafter"/>
</dbReference>
<dbReference type="SUPFAM" id="SSF46785">
    <property type="entry name" value="Winged helix' DNA-binding domain"/>
    <property type="match status" value="1"/>
</dbReference>
<dbReference type="Pfam" id="PF03466">
    <property type="entry name" value="LysR_substrate"/>
    <property type="match status" value="1"/>
</dbReference>
<dbReference type="AlphaFoldDB" id="A0A5E4RAD0"/>
<evidence type="ECO:0000256" key="3">
    <source>
        <dbReference type="ARBA" id="ARBA00023125"/>
    </source>
</evidence>
<dbReference type="PROSITE" id="PS50931">
    <property type="entry name" value="HTH_LYSR"/>
    <property type="match status" value="1"/>
</dbReference>
<dbReference type="CDD" id="cd05466">
    <property type="entry name" value="PBP2_LTTR_substrate"/>
    <property type="match status" value="1"/>
</dbReference>
<dbReference type="Pfam" id="PF00126">
    <property type="entry name" value="HTH_1"/>
    <property type="match status" value="1"/>
</dbReference>
<dbReference type="GO" id="GO:0003700">
    <property type="term" value="F:DNA-binding transcription factor activity"/>
    <property type="evidence" value="ECO:0007669"/>
    <property type="project" value="InterPro"/>
</dbReference>
<evidence type="ECO:0000256" key="2">
    <source>
        <dbReference type="ARBA" id="ARBA00023015"/>
    </source>
</evidence>
<keyword evidence="2" id="KW-0805">Transcription regulation</keyword>
<comment type="similarity">
    <text evidence="1">Belongs to the LysR transcriptional regulatory family.</text>
</comment>
<dbReference type="Gene3D" id="3.40.190.10">
    <property type="entry name" value="Periplasmic binding protein-like II"/>
    <property type="match status" value="2"/>
</dbReference>
<sequence>MNSIAPPIDLRALQVFVTVCETASMTEAARVLGISQSAISQCIKVLEREHGDVLFDRQMRPLRPNAAGRVLLDRARPLLAHARDVALSVRAATKTSLSLLRIGCVDSFAATIGPALVEQLVGTAENLRMWSGLTPMVSEQLVNRELDLAICTESTVDPERVTQQLLFSERFIAVVPLSHAGAPFVEVARSIPLIRYSRRQMTAQQAERFIRHIGIDAPPMYEFDATDPLLSLVASGRGCALTTPLCLLQARHHLPNVALAPLPESPLAKRHFFLLRRNGEWDDIAKLLADCAIRTLRNEVEPTLRKAMPALPLELFN</sequence>
<evidence type="ECO:0000256" key="1">
    <source>
        <dbReference type="ARBA" id="ARBA00009437"/>
    </source>
</evidence>
<dbReference type="Proteomes" id="UP000337189">
    <property type="component" value="Unassembled WGS sequence"/>
</dbReference>
<dbReference type="PANTHER" id="PTHR30126">
    <property type="entry name" value="HTH-TYPE TRANSCRIPTIONAL REGULATOR"/>
    <property type="match status" value="1"/>
</dbReference>
<dbReference type="PANTHER" id="PTHR30126:SF40">
    <property type="entry name" value="HTH-TYPE TRANSCRIPTIONAL REGULATOR GLTR"/>
    <property type="match status" value="1"/>
</dbReference>
<evidence type="ECO:0000259" key="5">
    <source>
        <dbReference type="PROSITE" id="PS50931"/>
    </source>
</evidence>
<evidence type="ECO:0000313" key="6">
    <source>
        <dbReference type="EMBL" id="VVD59078.1"/>
    </source>
</evidence>